<evidence type="ECO:0000256" key="8">
    <source>
        <dbReference type="ARBA" id="ARBA00023004"/>
    </source>
</evidence>
<dbReference type="GO" id="GO:0009695">
    <property type="term" value="P:jasmonic acid biosynthetic process"/>
    <property type="evidence" value="ECO:0007669"/>
    <property type="project" value="TreeGrafter"/>
</dbReference>
<reference evidence="13" key="1">
    <citation type="journal article" date="2023" name="Plant J.">
        <title>Genome sequences and population genomics provide insights into the demographic history, inbreeding, and mutation load of two 'living fossil' tree species of Dipteronia.</title>
        <authorList>
            <person name="Feng Y."/>
            <person name="Comes H.P."/>
            <person name="Chen J."/>
            <person name="Zhu S."/>
            <person name="Lu R."/>
            <person name="Zhang X."/>
            <person name="Li P."/>
            <person name="Qiu J."/>
            <person name="Olsen K.M."/>
            <person name="Qiu Y."/>
        </authorList>
    </citation>
    <scope>NUCLEOTIDE SEQUENCE</scope>
    <source>
        <strain evidence="13">NBL</strain>
    </source>
</reference>
<keyword evidence="6" id="KW-0925">Oxylipin biosynthesis</keyword>
<evidence type="ECO:0000256" key="1">
    <source>
        <dbReference type="ARBA" id="ARBA00004721"/>
    </source>
</evidence>
<evidence type="ECO:0000256" key="5">
    <source>
        <dbReference type="ARBA" id="ARBA00022723"/>
    </source>
</evidence>
<dbReference type="Gene3D" id="1.10.630.10">
    <property type="entry name" value="Cytochrome P450"/>
    <property type="match status" value="1"/>
</dbReference>
<comment type="caution">
    <text evidence="13">The sequence shown here is derived from an EMBL/GenBank/DDBJ whole genome shotgun (WGS) entry which is preliminary data.</text>
</comment>
<dbReference type="PANTHER" id="PTHR24286:SF255">
    <property type="entry name" value="ALLENE OXIDE SYNTHASE, CHLOROPLASTIC"/>
    <property type="match status" value="1"/>
</dbReference>
<dbReference type="GO" id="GO:0020037">
    <property type="term" value="F:heme binding"/>
    <property type="evidence" value="ECO:0007669"/>
    <property type="project" value="InterPro"/>
</dbReference>
<proteinExistence type="inferred from homology"/>
<keyword evidence="5 12" id="KW-0479">Metal-binding</keyword>
<comment type="similarity">
    <text evidence="2">Belongs to the cytochrome P450 family.</text>
</comment>
<keyword evidence="4 12" id="KW-0349">Heme</keyword>
<dbReference type="GO" id="GO:0005506">
    <property type="term" value="F:iron ion binding"/>
    <property type="evidence" value="ECO:0007669"/>
    <property type="project" value="InterPro"/>
</dbReference>
<dbReference type="GO" id="GO:0016705">
    <property type="term" value="F:oxidoreductase activity, acting on paired donors, with incorporation or reduction of molecular oxygen"/>
    <property type="evidence" value="ECO:0007669"/>
    <property type="project" value="InterPro"/>
</dbReference>
<feature type="binding site" description="axial binding residue" evidence="12">
    <location>
        <position position="544"/>
    </location>
    <ligand>
        <name>heme</name>
        <dbReference type="ChEBI" id="CHEBI:30413"/>
    </ligand>
    <ligandPart>
        <name>Fe</name>
        <dbReference type="ChEBI" id="CHEBI:18248"/>
    </ligandPart>
</feature>
<organism evidence="13 14">
    <name type="scientific">Dipteronia sinensis</name>
    <dbReference type="NCBI Taxonomy" id="43782"/>
    <lineage>
        <taxon>Eukaryota</taxon>
        <taxon>Viridiplantae</taxon>
        <taxon>Streptophyta</taxon>
        <taxon>Embryophyta</taxon>
        <taxon>Tracheophyta</taxon>
        <taxon>Spermatophyta</taxon>
        <taxon>Magnoliopsida</taxon>
        <taxon>eudicotyledons</taxon>
        <taxon>Gunneridae</taxon>
        <taxon>Pentapetalae</taxon>
        <taxon>rosids</taxon>
        <taxon>malvids</taxon>
        <taxon>Sapindales</taxon>
        <taxon>Sapindaceae</taxon>
        <taxon>Hippocastanoideae</taxon>
        <taxon>Acereae</taxon>
        <taxon>Dipteronia</taxon>
    </lineage>
</organism>
<evidence type="ECO:0000256" key="2">
    <source>
        <dbReference type="ARBA" id="ARBA00010617"/>
    </source>
</evidence>
<evidence type="ECO:0000256" key="4">
    <source>
        <dbReference type="ARBA" id="ARBA00022617"/>
    </source>
</evidence>
<dbReference type="CDD" id="cd11071">
    <property type="entry name" value="CYP74"/>
    <property type="match status" value="1"/>
</dbReference>
<evidence type="ECO:0000256" key="11">
    <source>
        <dbReference type="ARBA" id="ARBA00023239"/>
    </source>
</evidence>
<comment type="cofactor">
    <cofactor evidence="12">
        <name>heme</name>
        <dbReference type="ChEBI" id="CHEBI:30413"/>
    </cofactor>
</comment>
<dbReference type="Proteomes" id="UP001281410">
    <property type="component" value="Unassembled WGS sequence"/>
</dbReference>
<evidence type="ECO:0008006" key="15">
    <source>
        <dbReference type="Google" id="ProtNLM"/>
    </source>
</evidence>
<dbReference type="GO" id="GO:0004497">
    <property type="term" value="F:monooxygenase activity"/>
    <property type="evidence" value="ECO:0007669"/>
    <property type="project" value="InterPro"/>
</dbReference>
<evidence type="ECO:0000313" key="14">
    <source>
        <dbReference type="Proteomes" id="UP001281410"/>
    </source>
</evidence>
<keyword evidence="14" id="KW-1185">Reference proteome</keyword>
<sequence length="587" mass="66024">MSQKKKEGKKSPCALNIILYDNGPTNHKSTIKIKLDSTKPYHIKFSNLHRLLREMASNSLSFPSFQIHPQSSKRWSSSSSSKSSTCRFSTRPIKITASVSEKPSVPVPPLQPTVLPSEPPSKQPIQKIPGNYGLPFFGPIKDRVDYFYNQGRVEFFKSRVQKYQSTVYRANMPPGPFISSNPNVIVLLDGKSFPILFDVTKVEKKDLFTGTYMPSTELTGGYRVLSYLDPSEPSHAKLKQLLFFLLKSSRDKVIPEFHSSYTELFETLESELAGKGKANFSEANDTAAFNFLSRSLYGTNPADTKLGLDGPKLIPLWVLFQLGPILTIGLPRPVEELLLHTFRLPPILVKKNYQRLYDFFYAAASSGHVLDEADRLGISREEACHNIIFATCFNSFGGMKILFPNVIKWVGRAGSKLHTQLAEEIRSAVRSNGGKVTMAAMEQMPLMKSAAFEVFRIEPPVPFQYAKAKKDLIISSHDATFEVKEGEMLFGYQPFATKDPKIFDRPEEFVADRFVGDDGEKMLKHVLWSNGPETQNPTVDNKQCAGKDFVVLATRLMLVELFLRYDSFEIEVESSSVMITSLKRASF</sequence>
<dbReference type="Pfam" id="PF00067">
    <property type="entry name" value="p450"/>
    <property type="match status" value="1"/>
</dbReference>
<evidence type="ECO:0000256" key="10">
    <source>
        <dbReference type="ARBA" id="ARBA00023160"/>
    </source>
</evidence>
<dbReference type="GO" id="GO:0016829">
    <property type="term" value="F:lyase activity"/>
    <property type="evidence" value="ECO:0007669"/>
    <property type="project" value="UniProtKB-KW"/>
</dbReference>
<comment type="pathway">
    <text evidence="1">Secondary metabolite biosynthesis; terpenoid biosynthesis.</text>
</comment>
<dbReference type="GO" id="GO:0009535">
    <property type="term" value="C:chloroplast thylakoid membrane"/>
    <property type="evidence" value="ECO:0007669"/>
    <property type="project" value="TreeGrafter"/>
</dbReference>
<dbReference type="PRINTS" id="PR00465">
    <property type="entry name" value="EP450IV"/>
</dbReference>
<dbReference type="InterPro" id="IPR002403">
    <property type="entry name" value="Cyt_P450_E_grp-IV"/>
</dbReference>
<evidence type="ECO:0000256" key="7">
    <source>
        <dbReference type="ARBA" id="ARBA00022832"/>
    </source>
</evidence>
<dbReference type="GO" id="GO:0009941">
    <property type="term" value="C:chloroplast envelope"/>
    <property type="evidence" value="ECO:0007669"/>
    <property type="project" value="TreeGrafter"/>
</dbReference>
<dbReference type="FunFam" id="1.10.630.10:FF:000024">
    <property type="entry name" value="Allene oxide synthase, chloroplastic"/>
    <property type="match status" value="1"/>
</dbReference>
<evidence type="ECO:0000313" key="13">
    <source>
        <dbReference type="EMBL" id="KAK3231521.1"/>
    </source>
</evidence>
<dbReference type="GO" id="GO:0031408">
    <property type="term" value="P:oxylipin biosynthetic process"/>
    <property type="evidence" value="ECO:0007669"/>
    <property type="project" value="UniProtKB-KW"/>
</dbReference>
<name>A0AAE0B7L4_9ROSI</name>
<dbReference type="SUPFAM" id="SSF48264">
    <property type="entry name" value="Cytochrome P450"/>
    <property type="match status" value="1"/>
</dbReference>
<evidence type="ECO:0000256" key="9">
    <source>
        <dbReference type="ARBA" id="ARBA00023098"/>
    </source>
</evidence>
<evidence type="ECO:0000256" key="3">
    <source>
        <dbReference type="ARBA" id="ARBA00022516"/>
    </source>
</evidence>
<dbReference type="EMBL" id="JANJYJ010000001">
    <property type="protein sequence ID" value="KAK3231521.1"/>
    <property type="molecule type" value="Genomic_DNA"/>
</dbReference>
<keyword evidence="8 12" id="KW-0408">Iron</keyword>
<keyword evidence="10" id="KW-0275">Fatty acid biosynthesis</keyword>
<protein>
    <recommendedName>
        <fullName evidence="15">Allene oxide synthase</fullName>
    </recommendedName>
</protein>
<dbReference type="PANTHER" id="PTHR24286">
    <property type="entry name" value="CYTOCHROME P450 26"/>
    <property type="match status" value="1"/>
</dbReference>
<gene>
    <name evidence="13" type="ORF">Dsin_003402</name>
</gene>
<dbReference type="InterPro" id="IPR036396">
    <property type="entry name" value="Cyt_P450_sf"/>
</dbReference>
<keyword evidence="9" id="KW-0443">Lipid metabolism</keyword>
<keyword evidence="11" id="KW-0456">Lyase</keyword>
<dbReference type="GO" id="GO:0016125">
    <property type="term" value="P:sterol metabolic process"/>
    <property type="evidence" value="ECO:0007669"/>
    <property type="project" value="TreeGrafter"/>
</dbReference>
<keyword evidence="3" id="KW-0444">Lipid biosynthesis</keyword>
<dbReference type="AlphaFoldDB" id="A0AAE0B7L4"/>
<dbReference type="InterPro" id="IPR001128">
    <property type="entry name" value="Cyt_P450"/>
</dbReference>
<evidence type="ECO:0000256" key="6">
    <source>
        <dbReference type="ARBA" id="ARBA00022767"/>
    </source>
</evidence>
<evidence type="ECO:0000256" key="12">
    <source>
        <dbReference type="PIRSR" id="PIRSR602403-1"/>
    </source>
</evidence>
<accession>A0AAE0B7L4</accession>
<keyword evidence="7" id="KW-0276">Fatty acid metabolism</keyword>